<gene>
    <name evidence="5" type="ORF">LA66_01675</name>
</gene>
<dbReference type="GO" id="GO:0004792">
    <property type="term" value="F:thiosulfate-cyanide sulfurtransferase activity"/>
    <property type="evidence" value="ECO:0007669"/>
    <property type="project" value="InterPro"/>
</dbReference>
<organism evidence="5 6">
    <name type="scientific">Aureimonas altamirensis</name>
    <dbReference type="NCBI Taxonomy" id="370622"/>
    <lineage>
        <taxon>Bacteria</taxon>
        <taxon>Pseudomonadati</taxon>
        <taxon>Pseudomonadota</taxon>
        <taxon>Alphaproteobacteria</taxon>
        <taxon>Hyphomicrobiales</taxon>
        <taxon>Aurantimonadaceae</taxon>
        <taxon>Aureimonas</taxon>
    </lineage>
</organism>
<dbReference type="CDD" id="cd01448">
    <property type="entry name" value="TST_Repeat_1"/>
    <property type="match status" value="1"/>
</dbReference>
<accession>A0A0B1Q7P9</accession>
<comment type="caution">
    <text evidence="5">The sequence shown here is derived from an EMBL/GenBank/DDBJ whole genome shotgun (WGS) entry which is preliminary data.</text>
</comment>
<feature type="domain" description="Rhodanese" evidence="4">
    <location>
        <begin position="182"/>
        <end position="300"/>
    </location>
</feature>
<dbReference type="PROSITE" id="PS50206">
    <property type="entry name" value="RHODANESE_3"/>
    <property type="match status" value="2"/>
</dbReference>
<dbReference type="InterPro" id="IPR001307">
    <property type="entry name" value="Thiosulphate_STrfase_CS"/>
</dbReference>
<dbReference type="STRING" id="370622.LA66_01675"/>
<evidence type="ECO:0000256" key="2">
    <source>
        <dbReference type="RuleBase" id="RU000507"/>
    </source>
</evidence>
<evidence type="ECO:0000313" key="6">
    <source>
        <dbReference type="Proteomes" id="UP000030826"/>
    </source>
</evidence>
<dbReference type="Proteomes" id="UP000030826">
    <property type="component" value="Unassembled WGS sequence"/>
</dbReference>
<feature type="domain" description="Rhodanese" evidence="4">
    <location>
        <begin position="44"/>
        <end position="150"/>
    </location>
</feature>
<dbReference type="SUPFAM" id="SSF52821">
    <property type="entry name" value="Rhodanese/Cell cycle control phosphatase"/>
    <property type="match status" value="2"/>
</dbReference>
<name>A0A0B1Q7P9_9HYPH</name>
<keyword evidence="3" id="KW-0732">Signal</keyword>
<dbReference type="CDD" id="cd01449">
    <property type="entry name" value="TST_Repeat_2"/>
    <property type="match status" value="1"/>
</dbReference>
<evidence type="ECO:0000259" key="4">
    <source>
        <dbReference type="PROSITE" id="PS50206"/>
    </source>
</evidence>
<dbReference type="AlphaFoldDB" id="A0A0B1Q7P9"/>
<evidence type="ECO:0000256" key="1">
    <source>
        <dbReference type="ARBA" id="ARBA00022737"/>
    </source>
</evidence>
<dbReference type="InterPro" id="IPR001763">
    <property type="entry name" value="Rhodanese-like_dom"/>
</dbReference>
<evidence type="ECO:0000256" key="3">
    <source>
        <dbReference type="SAM" id="SignalP"/>
    </source>
</evidence>
<feature type="chain" id="PRO_5002060307" description="Sulfurtransferase" evidence="3">
    <location>
        <begin position="26"/>
        <end position="310"/>
    </location>
</feature>
<dbReference type="Pfam" id="PF00581">
    <property type="entry name" value="Rhodanese"/>
    <property type="match status" value="2"/>
</dbReference>
<keyword evidence="2 5" id="KW-0808">Transferase</keyword>
<proteinExistence type="predicted"/>
<dbReference type="InterPro" id="IPR051126">
    <property type="entry name" value="Thiosulfate_sulfurtransferase"/>
</dbReference>
<protein>
    <recommendedName>
        <fullName evidence="2">Sulfurtransferase</fullName>
    </recommendedName>
</protein>
<dbReference type="PROSITE" id="PS00683">
    <property type="entry name" value="RHODANESE_2"/>
    <property type="match status" value="1"/>
</dbReference>
<dbReference type="OrthoDB" id="9781034at2"/>
<reference evidence="5 6" key="1">
    <citation type="submission" date="2014-09" db="EMBL/GenBank/DDBJ databases">
        <title>Isolation and characterization of Aurantimonas altamirensis ON-56566 from clinical sample following a dog bite.</title>
        <authorList>
            <person name="Eshaghi A."/>
            <person name="Li A."/>
            <person name="Shahinas D."/>
            <person name="Bahn P."/>
            <person name="Kus J.V."/>
            <person name="Patel S.N."/>
        </authorList>
    </citation>
    <scope>NUCLEOTIDE SEQUENCE [LARGE SCALE GENOMIC DNA]</scope>
    <source>
        <strain evidence="5 6">ON-56566</strain>
    </source>
</reference>
<evidence type="ECO:0000313" key="5">
    <source>
        <dbReference type="EMBL" id="KHJ55401.1"/>
    </source>
</evidence>
<dbReference type="Gene3D" id="3.40.250.10">
    <property type="entry name" value="Rhodanese-like domain"/>
    <property type="match status" value="2"/>
</dbReference>
<keyword evidence="1" id="KW-0677">Repeat</keyword>
<dbReference type="SMART" id="SM00450">
    <property type="entry name" value="RHOD"/>
    <property type="match status" value="2"/>
</dbReference>
<dbReference type="PANTHER" id="PTHR43855:SF1">
    <property type="entry name" value="THIOSULFATE SULFURTRANSFERASE"/>
    <property type="match status" value="1"/>
</dbReference>
<dbReference type="PANTHER" id="PTHR43855">
    <property type="entry name" value="THIOSULFATE SULFURTRANSFERASE"/>
    <property type="match status" value="1"/>
</dbReference>
<dbReference type="RefSeq" id="WP_039188269.1">
    <property type="nucleotide sequence ID" value="NZ_BBWQ01000011.1"/>
</dbReference>
<dbReference type="EMBL" id="JRFJ01000001">
    <property type="protein sequence ID" value="KHJ55401.1"/>
    <property type="molecule type" value="Genomic_DNA"/>
</dbReference>
<feature type="signal peptide" evidence="3">
    <location>
        <begin position="1"/>
        <end position="25"/>
    </location>
</feature>
<dbReference type="InterPro" id="IPR036873">
    <property type="entry name" value="Rhodanese-like_dom_sf"/>
</dbReference>
<sequence>MRHNGAVAAVAFAFSLYAGSTSALALDVPDGPLVTTEWLEANLGDDALRLVEVSVEPGVFERGHIEGAQNVVWHTDLVDPVKRDIASREDFEALVRKLGIDEQKTVVLYGDNNNWFAAWGAWVFDTYGIDVKLLDGGRKKWEAENLPLSTRVASVAATSVELPERNEALRARLSQVLDVVNGEEDATIVDIRSADEYSGRIFAPEGSQELTIRAGHVPEAINVPWGTAVAEDGTFKPAEELRRIYAEKGIDGSKPIIVYCRIGERSSHTWFLLSKILGYDVRNYDGSWTEYGNSVGSPIVNVSNTVWTGK</sequence>